<dbReference type="Proteomes" id="UP000585836">
    <property type="component" value="Unassembled WGS sequence"/>
</dbReference>
<protein>
    <submittedName>
        <fullName evidence="2">Uncharacterized protein</fullName>
    </submittedName>
</protein>
<accession>A0A7W9PSH0</accession>
<comment type="caution">
    <text evidence="2">The sequence shown here is derived from an EMBL/GenBank/DDBJ whole genome shotgun (WGS) entry which is preliminary data.</text>
</comment>
<evidence type="ECO:0000313" key="2">
    <source>
        <dbReference type="EMBL" id="MBB5927020.1"/>
    </source>
</evidence>
<name>A0A7W9PSH0_9ACTN</name>
<proteinExistence type="predicted"/>
<organism evidence="2 3">
    <name type="scientific">Streptomyces echinatus</name>
    <dbReference type="NCBI Taxonomy" id="67293"/>
    <lineage>
        <taxon>Bacteria</taxon>
        <taxon>Bacillati</taxon>
        <taxon>Actinomycetota</taxon>
        <taxon>Actinomycetes</taxon>
        <taxon>Kitasatosporales</taxon>
        <taxon>Streptomycetaceae</taxon>
        <taxon>Streptomyces</taxon>
    </lineage>
</organism>
<gene>
    <name evidence="2" type="ORF">FHS34_002476</name>
</gene>
<dbReference type="EMBL" id="JACHJK010000003">
    <property type="protein sequence ID" value="MBB5927020.1"/>
    <property type="molecule type" value="Genomic_DNA"/>
</dbReference>
<evidence type="ECO:0000256" key="1">
    <source>
        <dbReference type="SAM" id="MobiDB-lite"/>
    </source>
</evidence>
<sequence>MTGSGRSLPTGLHKGLPGVPGLSCLSGLSGLSGIPGTDGERRYER</sequence>
<reference evidence="2 3" key="1">
    <citation type="submission" date="2020-08" db="EMBL/GenBank/DDBJ databases">
        <title>Genomic Encyclopedia of Type Strains, Phase III (KMG-III): the genomes of soil and plant-associated and newly described type strains.</title>
        <authorList>
            <person name="Whitman W."/>
        </authorList>
    </citation>
    <scope>NUCLEOTIDE SEQUENCE [LARGE SCALE GENOMIC DNA]</scope>
    <source>
        <strain evidence="2 3">CECT 3313</strain>
    </source>
</reference>
<dbReference type="AlphaFoldDB" id="A0A7W9PSH0"/>
<feature type="region of interest" description="Disordered" evidence="1">
    <location>
        <begin position="26"/>
        <end position="45"/>
    </location>
</feature>
<feature type="compositionally biased region" description="Low complexity" evidence="1">
    <location>
        <begin position="26"/>
        <end position="35"/>
    </location>
</feature>
<evidence type="ECO:0000313" key="3">
    <source>
        <dbReference type="Proteomes" id="UP000585836"/>
    </source>
</evidence>
<keyword evidence="3" id="KW-1185">Reference proteome</keyword>